<reference evidence="2 3" key="1">
    <citation type="submission" date="2019-03" db="EMBL/GenBank/DDBJ databases">
        <title>Genomic Encyclopedia of Type Strains, Phase III (KMG-III): the genomes of soil and plant-associated and newly described type strains.</title>
        <authorList>
            <person name="Whitman W."/>
        </authorList>
    </citation>
    <scope>NUCLEOTIDE SEQUENCE [LARGE SCALE GENOMIC DNA]</scope>
    <source>
        <strain evidence="2 3">VKMAc-2574</strain>
    </source>
</reference>
<organism evidence="2 3">
    <name type="scientific">Kribbella pratensis</name>
    <dbReference type="NCBI Taxonomy" id="2512112"/>
    <lineage>
        <taxon>Bacteria</taxon>
        <taxon>Bacillati</taxon>
        <taxon>Actinomycetota</taxon>
        <taxon>Actinomycetes</taxon>
        <taxon>Propionibacteriales</taxon>
        <taxon>Kribbellaceae</taxon>
        <taxon>Kribbella</taxon>
    </lineage>
</organism>
<feature type="region of interest" description="Disordered" evidence="1">
    <location>
        <begin position="96"/>
        <end position="150"/>
    </location>
</feature>
<dbReference type="Proteomes" id="UP000295060">
    <property type="component" value="Unassembled WGS sequence"/>
</dbReference>
<gene>
    <name evidence="2" type="ORF">EV137_5343</name>
</gene>
<proteinExistence type="predicted"/>
<sequence length="181" mass="20741">MTWAKYGVEFFDQCADFGLSDAAVRTHTEALHYLYRLEEMEMRIAKHLLRRFAGSADWEQAAKDLVAHGFWRDEGDAYVVEHHGDVFRSSLATQLKHRDTERERQRRKRAKDERDVATNNGPNVATNDQPNVRPTQTDRHTDLQTPSTEARSVDCAACHRPHGNPNSLYCDTCLARAREAS</sequence>
<feature type="compositionally biased region" description="Basic and acidic residues" evidence="1">
    <location>
        <begin position="96"/>
        <end position="116"/>
    </location>
</feature>
<evidence type="ECO:0000256" key="1">
    <source>
        <dbReference type="SAM" id="MobiDB-lite"/>
    </source>
</evidence>
<protein>
    <submittedName>
        <fullName evidence="2">Uncharacterized protein</fullName>
    </submittedName>
</protein>
<keyword evidence="3" id="KW-1185">Reference proteome</keyword>
<evidence type="ECO:0000313" key="2">
    <source>
        <dbReference type="EMBL" id="TDW87270.1"/>
    </source>
</evidence>
<name>A0ABY2FAC4_9ACTN</name>
<feature type="compositionally biased region" description="Polar residues" evidence="1">
    <location>
        <begin position="117"/>
        <end position="135"/>
    </location>
</feature>
<comment type="caution">
    <text evidence="2">The sequence shown here is derived from an EMBL/GenBank/DDBJ whole genome shotgun (WGS) entry which is preliminary data.</text>
</comment>
<accession>A0ABY2FAC4</accession>
<dbReference type="EMBL" id="SODU01000003">
    <property type="protein sequence ID" value="TDW87270.1"/>
    <property type="molecule type" value="Genomic_DNA"/>
</dbReference>
<evidence type="ECO:0000313" key="3">
    <source>
        <dbReference type="Proteomes" id="UP000295060"/>
    </source>
</evidence>